<dbReference type="InParanoid" id="A0A162X4Z7"/>
<feature type="domain" description="F-box" evidence="1">
    <location>
        <begin position="1"/>
        <end position="45"/>
    </location>
</feature>
<dbReference type="Gene3D" id="1.20.1280.50">
    <property type="match status" value="1"/>
</dbReference>
<keyword evidence="3" id="KW-1185">Reference proteome</keyword>
<name>A0A162X4Z7_PHYB8</name>
<organism evidence="2 3">
    <name type="scientific">Phycomyces blakesleeanus (strain ATCC 8743b / DSM 1359 / FGSC 10004 / NBRC 33097 / NRRL 1555)</name>
    <dbReference type="NCBI Taxonomy" id="763407"/>
    <lineage>
        <taxon>Eukaryota</taxon>
        <taxon>Fungi</taxon>
        <taxon>Fungi incertae sedis</taxon>
        <taxon>Mucoromycota</taxon>
        <taxon>Mucoromycotina</taxon>
        <taxon>Mucoromycetes</taxon>
        <taxon>Mucorales</taxon>
        <taxon>Phycomycetaceae</taxon>
        <taxon>Phycomyces</taxon>
    </lineage>
</organism>
<dbReference type="Pfam" id="PF12937">
    <property type="entry name" value="F-box-like"/>
    <property type="match status" value="1"/>
</dbReference>
<accession>A0A162X4Z7</accession>
<evidence type="ECO:0000313" key="3">
    <source>
        <dbReference type="Proteomes" id="UP000077315"/>
    </source>
</evidence>
<dbReference type="RefSeq" id="XP_018290565.1">
    <property type="nucleotide sequence ID" value="XM_018441460.1"/>
</dbReference>
<dbReference type="VEuPathDB" id="FungiDB:PHYBLDRAFT_65435"/>
<dbReference type="SUPFAM" id="SSF81383">
    <property type="entry name" value="F-box domain"/>
    <property type="match status" value="1"/>
</dbReference>
<dbReference type="EMBL" id="KV440983">
    <property type="protein sequence ID" value="OAD72525.1"/>
    <property type="molecule type" value="Genomic_DNA"/>
</dbReference>
<dbReference type="CDD" id="cd09917">
    <property type="entry name" value="F-box_SF"/>
    <property type="match status" value="1"/>
</dbReference>
<dbReference type="Gene3D" id="3.80.10.10">
    <property type="entry name" value="Ribonuclease Inhibitor"/>
    <property type="match status" value="1"/>
</dbReference>
<gene>
    <name evidence="2" type="ORF">PHYBLDRAFT_65435</name>
</gene>
<evidence type="ECO:0000259" key="1">
    <source>
        <dbReference type="PROSITE" id="PS50181"/>
    </source>
</evidence>
<dbReference type="OrthoDB" id="2253782at2759"/>
<sequence>MLASELPFEILLQVADFVLTEDKFSCTLTCKKWKNPFQESLWKNVEIDSMETLENMCTIVNQPSAESPPYGLIVQGLRFTGKSSLTNWQLNPVFRTFLNLKHLDIETISFGQVDLKQTIHGAKWESLTSIKLRIEPSEWTIPTTAIIQVLTNIPNLQKIDISFEYLSYTIDFELQQFNELHKALPHLVAIKTNLNLCDINPNEASDISNTIPAVCVETLDLTLFHWRHLWLYYFTLKYPNLRTLRWKASPASRELIDEDYGSARIAPFRSITKAFVHLETIYFCTEETTEWAHAIFWELLCRSNVSIKNLNYQIKDCSCGALFLESIIRKFVQSFSRTLETFTVVGDVFFNIENIARPEFSYCPLLVDIEFKDCGVSIALDNLLDNCTTLIRFRFSNGQLYLCPDAQIDRKAHGLRILELDSIFASAPVFNYTSIRCNNLQYMNLTQSYICGPISDKTGRLCIDMPHTQFKVLHLNRVQFYSSVETIDENTAINLILLSQLTKPLPSMENTEEVSDSLSVDTIGWFHLFCELDYAFDYAPKIRQLSKQEADDTIKYYQEFRSIENIDVPEVERSFNGQVSKENWKADLCRGYSELRCGHIADYRVPLFWTDEKDFWQMLYSNLPKIDIIQHFLDTRRVIKICILPVKLSIKRQSSTRYLHHINQKNDSALKHVLSEMRLLQKIFSNSIYQKAFNQGNTGFEYYFYRCSEACISL</sequence>
<dbReference type="Proteomes" id="UP000077315">
    <property type="component" value="Unassembled WGS sequence"/>
</dbReference>
<dbReference type="SUPFAM" id="SSF52047">
    <property type="entry name" value="RNI-like"/>
    <property type="match status" value="1"/>
</dbReference>
<dbReference type="InterPro" id="IPR001810">
    <property type="entry name" value="F-box_dom"/>
</dbReference>
<dbReference type="InterPro" id="IPR036047">
    <property type="entry name" value="F-box-like_dom_sf"/>
</dbReference>
<evidence type="ECO:0000313" key="2">
    <source>
        <dbReference type="EMBL" id="OAD72525.1"/>
    </source>
</evidence>
<dbReference type="InterPro" id="IPR032675">
    <property type="entry name" value="LRR_dom_sf"/>
</dbReference>
<reference evidence="3" key="1">
    <citation type="submission" date="2015-06" db="EMBL/GenBank/DDBJ databases">
        <title>Expansion of signal transduction pathways in fungi by whole-genome duplication.</title>
        <authorList>
            <consortium name="DOE Joint Genome Institute"/>
            <person name="Corrochano L.M."/>
            <person name="Kuo A."/>
            <person name="Marcet-Houben M."/>
            <person name="Polaino S."/>
            <person name="Salamov A."/>
            <person name="Villalobos J.M."/>
            <person name="Alvarez M.I."/>
            <person name="Avalos J."/>
            <person name="Benito E.P."/>
            <person name="Benoit I."/>
            <person name="Burger G."/>
            <person name="Camino L.P."/>
            <person name="Canovas D."/>
            <person name="Cerda-Olmedo E."/>
            <person name="Cheng J.-F."/>
            <person name="Dominguez A."/>
            <person name="Elias M."/>
            <person name="Eslava A.P."/>
            <person name="Glaser F."/>
            <person name="Grimwood J."/>
            <person name="Gutierrez G."/>
            <person name="Heitman J."/>
            <person name="Henrissat B."/>
            <person name="Iturriaga E.A."/>
            <person name="Lang B.F."/>
            <person name="Lavin J.L."/>
            <person name="Lee S."/>
            <person name="Li W."/>
            <person name="Lindquist E."/>
            <person name="Lopez-Garcia S."/>
            <person name="Luque E.M."/>
            <person name="Marcos A.T."/>
            <person name="Martin J."/>
            <person name="McCluskey K."/>
            <person name="Medina H.R."/>
            <person name="Miralles-Duran A."/>
            <person name="Miyazaki A."/>
            <person name="Munoz-Torres E."/>
            <person name="Oguiza J.A."/>
            <person name="Ohm R."/>
            <person name="Olmedo M."/>
            <person name="Orejas M."/>
            <person name="Ortiz-Castellanos L."/>
            <person name="Pisabarro A.G."/>
            <person name="Rodriguez-Romero J."/>
            <person name="Ruiz-Herrera J."/>
            <person name="Ruiz-Vazquez R."/>
            <person name="Sanz C."/>
            <person name="Schackwitz W."/>
            <person name="Schmutz J."/>
            <person name="Shahriari M."/>
            <person name="Shelest E."/>
            <person name="Silva-Franco F."/>
            <person name="Soanes D."/>
            <person name="Syed K."/>
            <person name="Tagua V.G."/>
            <person name="Talbot N.J."/>
            <person name="Thon M."/>
            <person name="De vries R.P."/>
            <person name="Wiebenga A."/>
            <person name="Yadav J.S."/>
            <person name="Braun E.L."/>
            <person name="Baker S."/>
            <person name="Garre V."/>
            <person name="Horwitz B."/>
            <person name="Torres-Martinez S."/>
            <person name="Idnurm A."/>
            <person name="Herrera-Estrella A."/>
            <person name="Gabaldon T."/>
            <person name="Grigoriev I.V."/>
        </authorList>
    </citation>
    <scope>NUCLEOTIDE SEQUENCE [LARGE SCALE GENOMIC DNA]</scope>
    <source>
        <strain evidence="3">NRRL 1555(-)</strain>
    </source>
</reference>
<dbReference type="PROSITE" id="PS50181">
    <property type="entry name" value="FBOX"/>
    <property type="match status" value="1"/>
</dbReference>
<protein>
    <recommendedName>
        <fullName evidence="1">F-box domain-containing protein</fullName>
    </recommendedName>
</protein>
<dbReference type="AlphaFoldDB" id="A0A162X4Z7"/>
<dbReference type="GeneID" id="29002366"/>
<proteinExistence type="predicted"/>